<dbReference type="PROSITE" id="PS50977">
    <property type="entry name" value="HTH_TETR_2"/>
    <property type="match status" value="1"/>
</dbReference>
<dbReference type="Pfam" id="PF00440">
    <property type="entry name" value="TetR_N"/>
    <property type="match status" value="1"/>
</dbReference>
<evidence type="ECO:0000313" key="4">
    <source>
        <dbReference type="EMBL" id="SFO06083.1"/>
    </source>
</evidence>
<dbReference type="Gene3D" id="1.10.357.10">
    <property type="entry name" value="Tetracycline Repressor, domain 2"/>
    <property type="match status" value="1"/>
</dbReference>
<name>A0A1I5E410_9CLOT</name>
<protein>
    <submittedName>
        <fullName evidence="4">DNA-binding transcriptional regulator, AcrR family</fullName>
    </submittedName>
</protein>
<dbReference type="InterPro" id="IPR009057">
    <property type="entry name" value="Homeodomain-like_sf"/>
</dbReference>
<keyword evidence="5" id="KW-1185">Reference proteome</keyword>
<organism evidence="4 5">
    <name type="scientific">Proteiniclasticum ruminis</name>
    <dbReference type="NCBI Taxonomy" id="398199"/>
    <lineage>
        <taxon>Bacteria</taxon>
        <taxon>Bacillati</taxon>
        <taxon>Bacillota</taxon>
        <taxon>Clostridia</taxon>
        <taxon>Eubacteriales</taxon>
        <taxon>Clostridiaceae</taxon>
        <taxon>Proteiniclasticum</taxon>
    </lineage>
</organism>
<dbReference type="Proteomes" id="UP000181899">
    <property type="component" value="Unassembled WGS sequence"/>
</dbReference>
<evidence type="ECO:0000259" key="3">
    <source>
        <dbReference type="PROSITE" id="PS50977"/>
    </source>
</evidence>
<reference evidence="4 5" key="1">
    <citation type="submission" date="2016-10" db="EMBL/GenBank/DDBJ databases">
        <authorList>
            <person name="de Groot N.N."/>
        </authorList>
    </citation>
    <scope>NUCLEOTIDE SEQUENCE [LARGE SCALE GENOMIC DNA]</scope>
    <source>
        <strain evidence="4 5">ML2</strain>
    </source>
</reference>
<sequence length="209" mass="24177">MSLLKNAKRKAVVEEAKKLFLSDGIQQVTIQDLAKYLSMGEATLYRYFGKKQTLVMEAGILIWEDILEQMEGIGKKATGFDSIEAFYSFFLTTFQEHKEFFLFAEEFDQLLFQESIEEELLSAYESVILKLKVLFDGHFQTGLQDGSIRRGVDQDLYYFSTNHAVLGLCRKLAREKSLMKYEDRIGKISQIQCLLDICLNYIKVERGEN</sequence>
<evidence type="ECO:0000256" key="2">
    <source>
        <dbReference type="PROSITE-ProRule" id="PRU00335"/>
    </source>
</evidence>
<feature type="domain" description="HTH tetR-type" evidence="3">
    <location>
        <begin position="6"/>
        <end position="66"/>
    </location>
</feature>
<gene>
    <name evidence="4" type="ORF">SAMN04488695_11334</name>
</gene>
<dbReference type="OrthoDB" id="494991at2"/>
<dbReference type="PANTHER" id="PTHR30055">
    <property type="entry name" value="HTH-TYPE TRANSCRIPTIONAL REGULATOR RUTR"/>
    <property type="match status" value="1"/>
</dbReference>
<evidence type="ECO:0000256" key="1">
    <source>
        <dbReference type="ARBA" id="ARBA00023125"/>
    </source>
</evidence>
<dbReference type="AlphaFoldDB" id="A0A1I5E410"/>
<keyword evidence="1 2" id="KW-0238">DNA-binding</keyword>
<dbReference type="PRINTS" id="PR00455">
    <property type="entry name" value="HTHTETR"/>
</dbReference>
<accession>A0A1I5E410</accession>
<dbReference type="GO" id="GO:0006355">
    <property type="term" value="P:regulation of DNA-templated transcription"/>
    <property type="evidence" value="ECO:0007669"/>
    <property type="project" value="UniProtKB-ARBA"/>
</dbReference>
<dbReference type="GO" id="GO:0003677">
    <property type="term" value="F:DNA binding"/>
    <property type="evidence" value="ECO:0007669"/>
    <property type="project" value="UniProtKB-UniRule"/>
</dbReference>
<feature type="DNA-binding region" description="H-T-H motif" evidence="2">
    <location>
        <begin position="29"/>
        <end position="48"/>
    </location>
</feature>
<dbReference type="EMBL" id="FOVK01000013">
    <property type="protein sequence ID" value="SFO06083.1"/>
    <property type="molecule type" value="Genomic_DNA"/>
</dbReference>
<dbReference type="RefSeq" id="WP_074912756.1">
    <property type="nucleotide sequence ID" value="NZ_FOVK01000013.1"/>
</dbReference>
<dbReference type="InterPro" id="IPR050109">
    <property type="entry name" value="HTH-type_TetR-like_transc_reg"/>
</dbReference>
<evidence type="ECO:0000313" key="5">
    <source>
        <dbReference type="Proteomes" id="UP000181899"/>
    </source>
</evidence>
<dbReference type="SUPFAM" id="SSF46689">
    <property type="entry name" value="Homeodomain-like"/>
    <property type="match status" value="1"/>
</dbReference>
<proteinExistence type="predicted"/>
<dbReference type="InterPro" id="IPR001647">
    <property type="entry name" value="HTH_TetR"/>
</dbReference>